<dbReference type="AlphaFoldDB" id="A0A3T0N0V0"/>
<protein>
    <submittedName>
        <fullName evidence="1">ADP-ribosylation/crystallin J1</fullName>
    </submittedName>
</protein>
<gene>
    <name evidence="1" type="ORF">EBB79_06840</name>
</gene>
<accession>A0A3T0N0V0</accession>
<dbReference type="RefSeq" id="WP_127750911.1">
    <property type="nucleotide sequence ID" value="NZ_CP033219.1"/>
</dbReference>
<proteinExistence type="predicted"/>
<evidence type="ECO:0000313" key="1">
    <source>
        <dbReference type="EMBL" id="AZV77635.1"/>
    </source>
</evidence>
<sequence length="119" mass="13710">MILFRPTGQKELDLIKESGWKLWPPRLPEQPIFYPVTTFDYAEKIARDWNSVLTAPDNIGYVTRFEVSREIEQKYPIQVAGGKEHTELWVPAEDLETFNTGIVGLIEIVATYRDGQRVA</sequence>
<dbReference type="EMBL" id="CP033219">
    <property type="protein sequence ID" value="AZV77635.1"/>
    <property type="molecule type" value="Genomic_DNA"/>
</dbReference>
<keyword evidence="2" id="KW-1185">Reference proteome</keyword>
<organism evidence="1 2">
    <name type="scientific">Parasedimentitalea marina</name>
    <dbReference type="NCBI Taxonomy" id="2483033"/>
    <lineage>
        <taxon>Bacteria</taxon>
        <taxon>Pseudomonadati</taxon>
        <taxon>Pseudomonadota</taxon>
        <taxon>Alphaproteobacteria</taxon>
        <taxon>Rhodobacterales</taxon>
        <taxon>Paracoccaceae</taxon>
        <taxon>Parasedimentitalea</taxon>
    </lineage>
</organism>
<dbReference type="OrthoDB" id="883590at2"/>
<dbReference type="KEGG" id="sedi:EBB79_06840"/>
<reference evidence="1 2" key="1">
    <citation type="submission" date="2018-10" db="EMBL/GenBank/DDBJ databases">
        <title>Parasedimentitalea marina sp. nov., a psychrophilic bacterium isolated from deep seawater of the New Britain Trench.</title>
        <authorList>
            <person name="Cao J."/>
        </authorList>
    </citation>
    <scope>NUCLEOTIDE SEQUENCE [LARGE SCALE GENOMIC DNA]</scope>
    <source>
        <strain evidence="1 2">W43</strain>
    </source>
</reference>
<name>A0A3T0N0V0_9RHOB</name>
<dbReference type="Proteomes" id="UP000283063">
    <property type="component" value="Chromosome"/>
</dbReference>
<evidence type="ECO:0000313" key="2">
    <source>
        <dbReference type="Proteomes" id="UP000283063"/>
    </source>
</evidence>